<sequence>MENKKHEDHDFLIVVIILSLFIVGCILGS</sequence>
<keyword evidence="3" id="KW-1185">Reference proteome</keyword>
<dbReference type="STRING" id="1391627.SAMN05216464_103336"/>
<dbReference type="PROSITE" id="PS51257">
    <property type="entry name" value="PROKAR_LIPOPROTEIN"/>
    <property type="match status" value="1"/>
</dbReference>
<feature type="transmembrane region" description="Helical" evidence="1">
    <location>
        <begin position="12"/>
        <end position="28"/>
    </location>
</feature>
<keyword evidence="1" id="KW-0812">Transmembrane</keyword>
<protein>
    <submittedName>
        <fullName evidence="2">Uncharacterized protein</fullName>
    </submittedName>
</protein>
<dbReference type="Proteomes" id="UP000199072">
    <property type="component" value="Unassembled WGS sequence"/>
</dbReference>
<dbReference type="AlphaFoldDB" id="A0A1G6ZHS6"/>
<proteinExistence type="predicted"/>
<evidence type="ECO:0000313" key="2">
    <source>
        <dbReference type="EMBL" id="SDE01345.1"/>
    </source>
</evidence>
<evidence type="ECO:0000256" key="1">
    <source>
        <dbReference type="SAM" id="Phobius"/>
    </source>
</evidence>
<organism evidence="2 3">
    <name type="scientific">Mucilaginibacter pineti</name>
    <dbReference type="NCBI Taxonomy" id="1391627"/>
    <lineage>
        <taxon>Bacteria</taxon>
        <taxon>Pseudomonadati</taxon>
        <taxon>Bacteroidota</taxon>
        <taxon>Sphingobacteriia</taxon>
        <taxon>Sphingobacteriales</taxon>
        <taxon>Sphingobacteriaceae</taxon>
        <taxon>Mucilaginibacter</taxon>
    </lineage>
</organism>
<gene>
    <name evidence="2" type="ORF">SAMN05216464_103336</name>
</gene>
<reference evidence="2 3" key="1">
    <citation type="submission" date="2016-10" db="EMBL/GenBank/DDBJ databases">
        <authorList>
            <person name="de Groot N.N."/>
        </authorList>
    </citation>
    <scope>NUCLEOTIDE SEQUENCE [LARGE SCALE GENOMIC DNA]</scope>
    <source>
        <strain evidence="2 3">47C3B</strain>
    </source>
</reference>
<accession>A0A1G6ZHS6</accession>
<dbReference type="EMBL" id="FNAI01000003">
    <property type="protein sequence ID" value="SDE01345.1"/>
    <property type="molecule type" value="Genomic_DNA"/>
</dbReference>
<keyword evidence="1" id="KW-1133">Transmembrane helix</keyword>
<keyword evidence="1" id="KW-0472">Membrane</keyword>
<name>A0A1G6ZHS6_9SPHI</name>
<evidence type="ECO:0000313" key="3">
    <source>
        <dbReference type="Proteomes" id="UP000199072"/>
    </source>
</evidence>